<keyword evidence="2" id="KW-1185">Reference proteome</keyword>
<sequence length="225" mass="25564">MGRSEDRLDLLETIDSRDEMTDFDGFLEAYSVDEADKPQFDILYQLRRVLDPIGNRDSQEHSITDGRGRPVYGSRSAVGPVVDLHYRTGKGTRMNLEVDLDSQSQRQHRREHLRAMQTAYERWIRGGQRGRNPMEGLASIFVSAQKPTRRGQAGRITEVRQVQYRAGRDGRVRPVTTGWVRQSGGARPEMIARHPIFSVLGRLPPIRARSFDAFGELSPISPYLG</sequence>
<dbReference type="RefSeq" id="WP_026610322.1">
    <property type="nucleotide sequence ID" value="NZ_OX458333.1"/>
</dbReference>
<proteinExistence type="predicted"/>
<protein>
    <submittedName>
        <fullName evidence="1">Uncharacterized protein</fullName>
    </submittedName>
</protein>
<evidence type="ECO:0000313" key="2">
    <source>
        <dbReference type="Proteomes" id="UP001162030"/>
    </source>
</evidence>
<dbReference type="EMBL" id="OX458333">
    <property type="protein sequence ID" value="CAI8755976.1"/>
    <property type="molecule type" value="Genomic_DNA"/>
</dbReference>
<organism evidence="1 2">
    <name type="scientific">Methylocaldum szegediense</name>
    <dbReference type="NCBI Taxonomy" id="73780"/>
    <lineage>
        <taxon>Bacteria</taxon>
        <taxon>Pseudomonadati</taxon>
        <taxon>Pseudomonadota</taxon>
        <taxon>Gammaproteobacteria</taxon>
        <taxon>Methylococcales</taxon>
        <taxon>Methylococcaceae</taxon>
        <taxon>Methylocaldum</taxon>
    </lineage>
</organism>
<accession>A0ABM9HXQ6</accession>
<dbReference type="Proteomes" id="UP001162030">
    <property type="component" value="Chromosome"/>
</dbReference>
<reference evidence="1 2" key="1">
    <citation type="submission" date="2023-03" db="EMBL/GenBank/DDBJ databases">
        <authorList>
            <person name="Pearce D."/>
        </authorList>
    </citation>
    <scope>NUCLEOTIDE SEQUENCE [LARGE SCALE GENOMIC DNA]</scope>
    <source>
        <strain evidence="1">Msz</strain>
    </source>
</reference>
<name>A0ABM9HXQ6_9GAMM</name>
<gene>
    <name evidence="1" type="ORF">MSZNOR_0743</name>
</gene>
<evidence type="ECO:0000313" key="1">
    <source>
        <dbReference type="EMBL" id="CAI8755976.1"/>
    </source>
</evidence>